<dbReference type="RefSeq" id="WP_230742540.1">
    <property type="nucleotide sequence ID" value="NZ_PGCK01000010.1"/>
</dbReference>
<evidence type="ECO:0000313" key="1">
    <source>
        <dbReference type="EMBL" id="MCD1295684.1"/>
    </source>
</evidence>
<name>A0AAP2RDM1_9EURY</name>
<gene>
    <name evidence="1" type="ORF">CUJ83_11815</name>
</gene>
<dbReference type="EMBL" id="PGCK01000010">
    <property type="protein sequence ID" value="MCD1295684.1"/>
    <property type="molecule type" value="Genomic_DNA"/>
</dbReference>
<comment type="caution">
    <text evidence="1">The sequence shown here is derived from an EMBL/GenBank/DDBJ whole genome shotgun (WGS) entry which is preliminary data.</text>
</comment>
<proteinExistence type="predicted"/>
<sequence>MKHSICLSERSRIFVELRKKDLSSDEYVNMILENLLDLSEKGHFIPDRISIIDAIESHVILNPQENLIEKSRELENIIDMLRDAFHDKVPAHIFREKCRIAGMNEKDIEFAENMFKEWLV</sequence>
<evidence type="ECO:0000313" key="2">
    <source>
        <dbReference type="Proteomes" id="UP001320159"/>
    </source>
</evidence>
<organism evidence="1 2">
    <name type="scientific">Methanooceanicella nereidis</name>
    <dbReference type="NCBI Taxonomy" id="2052831"/>
    <lineage>
        <taxon>Archaea</taxon>
        <taxon>Methanobacteriati</taxon>
        <taxon>Methanobacteriota</taxon>
        <taxon>Stenosarchaea group</taxon>
        <taxon>Methanomicrobia</taxon>
        <taxon>Methanocellales</taxon>
        <taxon>Methanocellaceae</taxon>
        <taxon>Methanooceanicella</taxon>
    </lineage>
</organism>
<accession>A0AAP2RDM1</accession>
<reference evidence="1 2" key="1">
    <citation type="submission" date="2017-11" db="EMBL/GenBank/DDBJ databases">
        <title>Isolation and Characterization of Family Methanocellaceae Species from Potential Methane Hydrate Area Offshore Southwestern Taiwan.</title>
        <authorList>
            <person name="Zhang W.-L."/>
            <person name="Chen W.-C."/>
            <person name="Lai M.-C."/>
            <person name="Chen S.-C."/>
        </authorList>
    </citation>
    <scope>NUCLEOTIDE SEQUENCE [LARGE SCALE GENOMIC DNA]</scope>
    <source>
        <strain evidence="1 2">CWC-04</strain>
    </source>
</reference>
<protein>
    <submittedName>
        <fullName evidence="1">Uncharacterized protein</fullName>
    </submittedName>
</protein>
<dbReference type="Proteomes" id="UP001320159">
    <property type="component" value="Unassembled WGS sequence"/>
</dbReference>
<keyword evidence="2" id="KW-1185">Reference proteome</keyword>
<dbReference type="AlphaFoldDB" id="A0AAP2RDM1"/>